<organism evidence="2 3">
    <name type="scientific">Methylobacterium brachythecii</name>
    <dbReference type="NCBI Taxonomy" id="1176177"/>
    <lineage>
        <taxon>Bacteria</taxon>
        <taxon>Pseudomonadati</taxon>
        <taxon>Pseudomonadota</taxon>
        <taxon>Alphaproteobacteria</taxon>
        <taxon>Hyphomicrobiales</taxon>
        <taxon>Methylobacteriaceae</taxon>
        <taxon>Methylobacterium</taxon>
    </lineage>
</organism>
<dbReference type="AlphaFoldDB" id="A0A7W6AHE7"/>
<reference evidence="4" key="2">
    <citation type="journal article" date="2019" name="Int. J. Syst. Evol. Microbiol.">
        <title>The Global Catalogue of Microorganisms (GCM) 10K type strain sequencing project: providing services to taxonomists for standard genome sequencing and annotation.</title>
        <authorList>
            <consortium name="The Broad Institute Genomics Platform"/>
            <consortium name="The Broad Institute Genome Sequencing Center for Infectious Disease"/>
            <person name="Wu L."/>
            <person name="Ma J."/>
        </authorList>
    </citation>
    <scope>NUCLEOTIDE SEQUENCE [LARGE SCALE GENOMIC DNA]</scope>
    <source>
        <strain evidence="4">NBRC 107710</strain>
    </source>
</reference>
<name>A0A7W6AHE7_9HYPH</name>
<dbReference type="EMBL" id="JACIDN010000002">
    <property type="protein sequence ID" value="MBB3901599.1"/>
    <property type="molecule type" value="Genomic_DNA"/>
</dbReference>
<reference evidence="2 3" key="3">
    <citation type="submission" date="2020-08" db="EMBL/GenBank/DDBJ databases">
        <title>Genomic Encyclopedia of Type Strains, Phase IV (KMG-IV): sequencing the most valuable type-strain genomes for metagenomic binning, comparative biology and taxonomic classification.</title>
        <authorList>
            <person name="Goeker M."/>
        </authorList>
    </citation>
    <scope>NUCLEOTIDE SEQUENCE [LARGE SCALE GENOMIC DNA]</scope>
    <source>
        <strain evidence="2 3">DSM 24105</strain>
    </source>
</reference>
<evidence type="ECO:0000313" key="2">
    <source>
        <dbReference type="EMBL" id="MBB3901599.1"/>
    </source>
</evidence>
<proteinExistence type="predicted"/>
<accession>A0A7W6AHE7</accession>
<dbReference type="PROSITE" id="PS51257">
    <property type="entry name" value="PROKAR_LIPOPROTEIN"/>
    <property type="match status" value="1"/>
</dbReference>
<sequence length="266" mass="29051">MTPGFKPGLPRLLSIAGLCLIGGCAQEGDFGRPAPSAWNSLIDTTGSIAAGIRDEPSSSFPLTDDEHLLRDRAWRFLMPAQGRAAFLDAIANLTRARVLPPSWRENDIEGYHDELIAGAFRSPSSRYGRLSEDATADGRLIPPFAASAARVIEADKLRLRSLPFTKSLNDDDVRDAAMRVAENRCLIAWVRLETGLRVARYRYALEHFIVEMPGREAVGAERAVTFLDERRVILAGLLPAEAEARCGLVQTAAPVARLAPTVVAKY</sequence>
<evidence type="ECO:0000313" key="3">
    <source>
        <dbReference type="Proteomes" id="UP000517759"/>
    </source>
</evidence>
<dbReference type="Proteomes" id="UP001156881">
    <property type="component" value="Unassembled WGS sequence"/>
</dbReference>
<comment type="caution">
    <text evidence="2">The sequence shown here is derived from an EMBL/GenBank/DDBJ whole genome shotgun (WGS) entry which is preliminary data.</text>
</comment>
<dbReference type="Proteomes" id="UP000517759">
    <property type="component" value="Unassembled WGS sequence"/>
</dbReference>
<evidence type="ECO:0008006" key="5">
    <source>
        <dbReference type="Google" id="ProtNLM"/>
    </source>
</evidence>
<protein>
    <recommendedName>
        <fullName evidence="5">Lipoprotein</fullName>
    </recommendedName>
</protein>
<keyword evidence="4" id="KW-1185">Reference proteome</keyword>
<reference evidence="1" key="4">
    <citation type="submission" date="2023-01" db="EMBL/GenBank/DDBJ databases">
        <title>Draft genome sequence of Methylobacterium brachythecii strain NBRC 107710.</title>
        <authorList>
            <person name="Sun Q."/>
            <person name="Mori K."/>
        </authorList>
    </citation>
    <scope>NUCLEOTIDE SEQUENCE</scope>
    <source>
        <strain evidence="1">NBRC 107710</strain>
    </source>
</reference>
<dbReference type="EMBL" id="BSPG01000008">
    <property type="protein sequence ID" value="GLS44042.1"/>
    <property type="molecule type" value="Genomic_DNA"/>
</dbReference>
<dbReference type="RefSeq" id="WP_284211304.1">
    <property type="nucleotide sequence ID" value="NZ_BSPG01000008.1"/>
</dbReference>
<evidence type="ECO:0000313" key="4">
    <source>
        <dbReference type="Proteomes" id="UP001156881"/>
    </source>
</evidence>
<evidence type="ECO:0000313" key="1">
    <source>
        <dbReference type="EMBL" id="GLS44042.1"/>
    </source>
</evidence>
<reference evidence="1" key="1">
    <citation type="journal article" date="2014" name="Int. J. Syst. Evol. Microbiol.">
        <title>Complete genome of a new Firmicutes species belonging to the dominant human colonic microbiota ('Ruminococcus bicirculans') reveals two chromosomes and a selective capacity to utilize plant glucans.</title>
        <authorList>
            <consortium name="NISC Comparative Sequencing Program"/>
            <person name="Wegmann U."/>
            <person name="Louis P."/>
            <person name="Goesmann A."/>
            <person name="Henrissat B."/>
            <person name="Duncan S.H."/>
            <person name="Flint H.J."/>
        </authorList>
    </citation>
    <scope>NUCLEOTIDE SEQUENCE</scope>
    <source>
        <strain evidence="1">NBRC 107710</strain>
    </source>
</reference>
<gene>
    <name evidence="1" type="ORF">GCM10007884_20280</name>
    <name evidence="2" type="ORF">GGR33_001085</name>
</gene>